<evidence type="ECO:0000256" key="1">
    <source>
        <dbReference type="SAM" id="Phobius"/>
    </source>
</evidence>
<feature type="transmembrane region" description="Helical" evidence="1">
    <location>
        <begin position="139"/>
        <end position="156"/>
    </location>
</feature>
<dbReference type="EMBL" id="AYZM01000173">
    <property type="protein sequence ID" value="KRN17582.1"/>
    <property type="molecule type" value="Genomic_DNA"/>
</dbReference>
<accession>A0A0R2EMX9</accession>
<dbReference type="InterPro" id="IPR029787">
    <property type="entry name" value="Nucleotide_cyclase"/>
</dbReference>
<evidence type="ECO:0000259" key="2">
    <source>
        <dbReference type="PROSITE" id="PS50887"/>
    </source>
</evidence>
<keyword evidence="1" id="KW-0812">Transmembrane</keyword>
<feature type="domain" description="GGDEF" evidence="2">
    <location>
        <begin position="230"/>
        <end position="367"/>
    </location>
</feature>
<dbReference type="PROSITE" id="PS50887">
    <property type="entry name" value="GGDEF"/>
    <property type="match status" value="1"/>
</dbReference>
<evidence type="ECO:0000313" key="4">
    <source>
        <dbReference type="Proteomes" id="UP000051442"/>
    </source>
</evidence>
<evidence type="ECO:0000313" key="3">
    <source>
        <dbReference type="EMBL" id="KRN17582.1"/>
    </source>
</evidence>
<dbReference type="Pfam" id="PF00990">
    <property type="entry name" value="GGDEF"/>
    <property type="match status" value="1"/>
</dbReference>
<dbReference type="Gene3D" id="3.30.70.270">
    <property type="match status" value="1"/>
</dbReference>
<dbReference type="GO" id="GO:0052621">
    <property type="term" value="F:diguanylate cyclase activity"/>
    <property type="evidence" value="ECO:0007669"/>
    <property type="project" value="TreeGrafter"/>
</dbReference>
<dbReference type="InterPro" id="IPR050469">
    <property type="entry name" value="Diguanylate_Cyclase"/>
</dbReference>
<dbReference type="Proteomes" id="UP000051442">
    <property type="component" value="Unassembled WGS sequence"/>
</dbReference>
<dbReference type="SUPFAM" id="SSF55073">
    <property type="entry name" value="Nucleotide cyclase"/>
    <property type="match status" value="1"/>
</dbReference>
<keyword evidence="1" id="KW-0472">Membrane</keyword>
<dbReference type="AlphaFoldDB" id="A0A0R2EMX9"/>
<gene>
    <name evidence="3" type="ORF">FD14_GL002605</name>
</gene>
<feature type="transmembrane region" description="Helical" evidence="1">
    <location>
        <begin position="168"/>
        <end position="188"/>
    </location>
</feature>
<keyword evidence="4" id="KW-1185">Reference proteome</keyword>
<protein>
    <recommendedName>
        <fullName evidence="2">GGDEF domain-containing protein</fullName>
    </recommendedName>
</protein>
<dbReference type="InterPro" id="IPR000160">
    <property type="entry name" value="GGDEF_dom"/>
</dbReference>
<name>A0A0R2EMX9_9LACO</name>
<organism evidence="3 4">
    <name type="scientific">Secundilactobacillus similis DSM 23365 = JCM 2765</name>
    <dbReference type="NCBI Taxonomy" id="1423804"/>
    <lineage>
        <taxon>Bacteria</taxon>
        <taxon>Bacillati</taxon>
        <taxon>Bacillota</taxon>
        <taxon>Bacilli</taxon>
        <taxon>Lactobacillales</taxon>
        <taxon>Lactobacillaceae</taxon>
        <taxon>Secundilactobacillus</taxon>
    </lineage>
</organism>
<dbReference type="PATRIC" id="fig|1423804.4.peg.2817"/>
<dbReference type="SMART" id="SM00267">
    <property type="entry name" value="GGDEF"/>
    <property type="match status" value="1"/>
</dbReference>
<dbReference type="PANTHER" id="PTHR45138:SF9">
    <property type="entry name" value="DIGUANYLATE CYCLASE DGCM-RELATED"/>
    <property type="match status" value="1"/>
</dbReference>
<proteinExistence type="predicted"/>
<dbReference type="STRING" id="1423804.FD14_GL002605"/>
<dbReference type="PANTHER" id="PTHR45138">
    <property type="entry name" value="REGULATORY COMPONENTS OF SENSORY TRANSDUCTION SYSTEM"/>
    <property type="match status" value="1"/>
</dbReference>
<dbReference type="InterPro" id="IPR043128">
    <property type="entry name" value="Rev_trsase/Diguanyl_cyclase"/>
</dbReference>
<dbReference type="CDD" id="cd01949">
    <property type="entry name" value="GGDEF"/>
    <property type="match status" value="1"/>
</dbReference>
<reference evidence="3 4" key="1">
    <citation type="journal article" date="2015" name="Genome Announc.">
        <title>Expanding the biotechnology potential of lactobacilli through comparative genomics of 213 strains and associated genera.</title>
        <authorList>
            <person name="Sun Z."/>
            <person name="Harris H.M."/>
            <person name="McCann A."/>
            <person name="Guo C."/>
            <person name="Argimon S."/>
            <person name="Zhang W."/>
            <person name="Yang X."/>
            <person name="Jeffery I.B."/>
            <person name="Cooney J.C."/>
            <person name="Kagawa T.F."/>
            <person name="Liu W."/>
            <person name="Song Y."/>
            <person name="Salvetti E."/>
            <person name="Wrobel A."/>
            <person name="Rasinkangas P."/>
            <person name="Parkhill J."/>
            <person name="Rea M.C."/>
            <person name="O'Sullivan O."/>
            <person name="Ritari J."/>
            <person name="Douillard F.P."/>
            <person name="Paul Ross R."/>
            <person name="Yang R."/>
            <person name="Briner A.E."/>
            <person name="Felis G.E."/>
            <person name="de Vos W.M."/>
            <person name="Barrangou R."/>
            <person name="Klaenhammer T.R."/>
            <person name="Caufield P.W."/>
            <person name="Cui Y."/>
            <person name="Zhang H."/>
            <person name="O'Toole P.W."/>
        </authorList>
    </citation>
    <scope>NUCLEOTIDE SEQUENCE [LARGE SCALE GENOMIC DNA]</scope>
    <source>
        <strain evidence="3 4">DSM 23365</strain>
    </source>
</reference>
<feature type="transmembrane region" description="Helical" evidence="1">
    <location>
        <begin position="71"/>
        <end position="94"/>
    </location>
</feature>
<sequence length="371" mass="41978">MIFASFISIFFDIGFIGGLQRLMHLLDLDVEGNNPHPWRTELIYTLYFWAVTVGLFLLATAGHNDMINMMVFNFQFILLLSYVNALKTHLNIFLAVVGDLILLTAITGIVDWMIGFVFVAYMVGLWLERRYFFPFDEHPVVILIGKAIMGVLFWSANAVRIPVASKYFWAFLASYFVISAICYGYMVLVRRENVDNIQDARNVHFDGLTSARNWLSFRQNLDEYFEGSNAELGVIAMDIDYFKAINDNYGHLVGNRTLIEFSKHVQGLLDDVAPGSRLYRTGGEEFNVLLPNTPFDVAQQVAQAIAAGIKELTITADDGRTFHITVSMGVTARKSSDIDAMGIFKRADHYLYHSKKNGRNRITISNDGDTI</sequence>
<keyword evidence="1" id="KW-1133">Transmembrane helix</keyword>
<dbReference type="NCBIfam" id="TIGR00254">
    <property type="entry name" value="GGDEF"/>
    <property type="match status" value="1"/>
</dbReference>
<feature type="transmembrane region" description="Helical" evidence="1">
    <location>
        <begin position="100"/>
        <end position="127"/>
    </location>
</feature>
<feature type="transmembrane region" description="Helical" evidence="1">
    <location>
        <begin position="42"/>
        <end position="59"/>
    </location>
</feature>
<comment type="caution">
    <text evidence="3">The sequence shown here is derived from an EMBL/GenBank/DDBJ whole genome shotgun (WGS) entry which is preliminary data.</text>
</comment>